<reference evidence="2 3" key="1">
    <citation type="journal article" date="2018" name="Nat. Biotechnol.">
        <title>A standardized bacterial taxonomy based on genome phylogeny substantially revises the tree of life.</title>
        <authorList>
            <person name="Parks D.H."/>
            <person name="Chuvochina M."/>
            <person name="Waite D.W."/>
            <person name="Rinke C."/>
            <person name="Skarshewski A."/>
            <person name="Chaumeil P.A."/>
            <person name="Hugenholtz P."/>
        </authorList>
    </citation>
    <scope>NUCLEOTIDE SEQUENCE [LARGE SCALE GENOMIC DNA]</scope>
    <source>
        <strain evidence="2">UBA8672</strain>
    </source>
</reference>
<comment type="caution">
    <text evidence="2">The sequence shown here is derived from an EMBL/GenBank/DDBJ whole genome shotgun (WGS) entry which is preliminary data.</text>
</comment>
<dbReference type="AlphaFoldDB" id="A0A3D5QBQ2"/>
<dbReference type="InterPro" id="IPR045853">
    <property type="entry name" value="Pep_chain_release_fac_I_sf"/>
</dbReference>
<dbReference type="Pfam" id="PF03462">
    <property type="entry name" value="PCRF"/>
    <property type="match status" value="1"/>
</dbReference>
<dbReference type="Proteomes" id="UP000262325">
    <property type="component" value="Unassembled WGS sequence"/>
</dbReference>
<dbReference type="SUPFAM" id="SSF75620">
    <property type="entry name" value="Release factor"/>
    <property type="match status" value="1"/>
</dbReference>
<evidence type="ECO:0000259" key="1">
    <source>
        <dbReference type="Pfam" id="PF03462"/>
    </source>
</evidence>
<organism evidence="2 3">
    <name type="scientific">Flexistipes sinusarabici</name>
    <dbReference type="NCBI Taxonomy" id="2352"/>
    <lineage>
        <taxon>Bacteria</taxon>
        <taxon>Pseudomonadati</taxon>
        <taxon>Deferribacterota</taxon>
        <taxon>Deferribacteres</taxon>
        <taxon>Deferribacterales</taxon>
        <taxon>Flexistipitaceae</taxon>
        <taxon>Flexistipes</taxon>
    </lineage>
</organism>
<gene>
    <name evidence="2" type="ORF">DHM44_05375</name>
</gene>
<dbReference type="InterPro" id="IPR005139">
    <property type="entry name" value="PCRF"/>
</dbReference>
<evidence type="ECO:0000313" key="2">
    <source>
        <dbReference type="EMBL" id="HCW93094.1"/>
    </source>
</evidence>
<feature type="non-terminal residue" evidence="2">
    <location>
        <position position="64"/>
    </location>
</feature>
<feature type="domain" description="Peptide chain release factor" evidence="1">
    <location>
        <begin position="3"/>
        <end position="64"/>
    </location>
</feature>
<protein>
    <submittedName>
        <fullName evidence="2">Peptide chain release factor 1</fullName>
    </submittedName>
</protein>
<dbReference type="GO" id="GO:0006415">
    <property type="term" value="P:translational termination"/>
    <property type="evidence" value="ECO:0007669"/>
    <property type="project" value="InterPro"/>
</dbReference>
<proteinExistence type="predicted"/>
<dbReference type="EMBL" id="DPPF01000107">
    <property type="protein sequence ID" value="HCW93094.1"/>
    <property type="molecule type" value="Genomic_DNA"/>
</dbReference>
<name>A0A3D5QBQ2_FLESI</name>
<accession>A0A3D5QBQ2</accession>
<feature type="non-terminal residue" evidence="2">
    <location>
        <position position="1"/>
    </location>
</feature>
<sequence>ALERVDEAEEILAKSGDAELKELAEAEKKENEEKLGELEHDIKKLLVPKDPYDEKNIYLEIRAG</sequence>
<evidence type="ECO:0000313" key="3">
    <source>
        <dbReference type="Proteomes" id="UP000262325"/>
    </source>
</evidence>
<dbReference type="Gene3D" id="6.10.140.1950">
    <property type="match status" value="1"/>
</dbReference>